<comment type="similarity">
    <text evidence="4">Belongs to the CEP19 family.</text>
</comment>
<organism evidence="11 12">
    <name type="scientific">Pythium insidiosum</name>
    <name type="common">Pythiosis disease agent</name>
    <dbReference type="NCBI Taxonomy" id="114742"/>
    <lineage>
        <taxon>Eukaryota</taxon>
        <taxon>Sar</taxon>
        <taxon>Stramenopiles</taxon>
        <taxon>Oomycota</taxon>
        <taxon>Peronosporomycetes</taxon>
        <taxon>Pythiales</taxon>
        <taxon>Pythiaceae</taxon>
        <taxon>Pythium</taxon>
    </lineage>
</organism>
<sequence length="162" mass="18731">MVEPRRLALRYAPPAIIVEYARYAQLYHRAIDLRPFLLTGGVTVIADHDVRRIVERISKENEPVLENIASRQRLVRKLLERDVAVGRLTSADKPKEHIYETAAIALPQADYNRVSETQLRQVKERMDVVFQKNIVRPGDAGYQYDKQVSFRVAQEASDWDDD</sequence>
<dbReference type="Pfam" id="PF14933">
    <property type="entry name" value="CEP19"/>
    <property type="match status" value="1"/>
</dbReference>
<comment type="subcellular location">
    <subcellularLocation>
        <location evidence="2">Cytoplasm</location>
        <location evidence="2">Cytoskeleton</location>
        <location evidence="2">Cilium basal body</location>
    </subcellularLocation>
    <subcellularLocation>
        <location evidence="1">Cytoplasm</location>
        <location evidence="1">Cytoskeleton</location>
        <location evidence="1">Microtubule organizing center</location>
        <location evidence="1">Centrosome</location>
        <location evidence="1">Centriole</location>
    </subcellularLocation>
    <subcellularLocation>
        <location evidence="3">Cytoplasm</location>
        <location evidence="3">Cytoskeleton</location>
        <location evidence="3">Spindle</location>
    </subcellularLocation>
</comment>
<accession>A0AAD5LNU1</accession>
<evidence type="ECO:0000313" key="12">
    <source>
        <dbReference type="Proteomes" id="UP001209570"/>
    </source>
</evidence>
<dbReference type="GO" id="GO:0005814">
    <property type="term" value="C:centriole"/>
    <property type="evidence" value="ECO:0007669"/>
    <property type="project" value="UniProtKB-SubCell"/>
</dbReference>
<keyword evidence="8" id="KW-0969">Cilium</keyword>
<dbReference type="GO" id="GO:0034454">
    <property type="term" value="P:microtubule anchoring at centrosome"/>
    <property type="evidence" value="ECO:0007669"/>
    <property type="project" value="TreeGrafter"/>
</dbReference>
<dbReference type="PANTHER" id="PTHR31539">
    <property type="entry name" value="CENTROSOMAL PROTEIN OF 19K CEP19"/>
    <property type="match status" value="1"/>
</dbReference>
<keyword evidence="7" id="KW-0970">Cilium biogenesis/degradation</keyword>
<evidence type="ECO:0000256" key="5">
    <source>
        <dbReference type="ARBA" id="ARBA00022015"/>
    </source>
</evidence>
<evidence type="ECO:0000256" key="2">
    <source>
        <dbReference type="ARBA" id="ARBA00004120"/>
    </source>
</evidence>
<dbReference type="EMBL" id="JAKCXM010000016">
    <property type="protein sequence ID" value="KAJ0407892.1"/>
    <property type="molecule type" value="Genomic_DNA"/>
</dbReference>
<evidence type="ECO:0000256" key="4">
    <source>
        <dbReference type="ARBA" id="ARBA00009371"/>
    </source>
</evidence>
<evidence type="ECO:0000313" key="11">
    <source>
        <dbReference type="EMBL" id="KAJ0407892.1"/>
    </source>
</evidence>
<name>A0AAD5LNU1_PYTIN</name>
<dbReference type="PANTHER" id="PTHR31539:SF1">
    <property type="entry name" value="CENTROSOMAL PROTEIN OF 19 KDA"/>
    <property type="match status" value="1"/>
</dbReference>
<evidence type="ECO:0000256" key="6">
    <source>
        <dbReference type="ARBA" id="ARBA00022490"/>
    </source>
</evidence>
<dbReference type="GO" id="GO:0000922">
    <property type="term" value="C:spindle pole"/>
    <property type="evidence" value="ECO:0007669"/>
    <property type="project" value="TreeGrafter"/>
</dbReference>
<reference evidence="11" key="1">
    <citation type="submission" date="2021-12" db="EMBL/GenBank/DDBJ databases">
        <title>Prjna785345.</title>
        <authorList>
            <person name="Rujirawat T."/>
            <person name="Krajaejun T."/>
        </authorList>
    </citation>
    <scope>NUCLEOTIDE SEQUENCE</scope>
    <source>
        <strain evidence="11">Pi057C3</strain>
    </source>
</reference>
<keyword evidence="10" id="KW-0966">Cell projection</keyword>
<dbReference type="InterPro" id="IPR029412">
    <property type="entry name" value="CEP19"/>
</dbReference>
<dbReference type="AlphaFoldDB" id="A0AAD5LNU1"/>
<evidence type="ECO:0000256" key="1">
    <source>
        <dbReference type="ARBA" id="ARBA00004114"/>
    </source>
</evidence>
<keyword evidence="6" id="KW-0963">Cytoplasm</keyword>
<evidence type="ECO:0000256" key="3">
    <source>
        <dbReference type="ARBA" id="ARBA00004186"/>
    </source>
</evidence>
<dbReference type="Proteomes" id="UP001209570">
    <property type="component" value="Unassembled WGS sequence"/>
</dbReference>
<evidence type="ECO:0000256" key="10">
    <source>
        <dbReference type="ARBA" id="ARBA00023273"/>
    </source>
</evidence>
<keyword evidence="12" id="KW-1185">Reference proteome</keyword>
<dbReference type="GO" id="GO:0036064">
    <property type="term" value="C:ciliary basal body"/>
    <property type="evidence" value="ECO:0007669"/>
    <property type="project" value="TreeGrafter"/>
</dbReference>
<comment type="caution">
    <text evidence="11">The sequence shown here is derived from an EMBL/GenBank/DDBJ whole genome shotgun (WGS) entry which is preliminary data.</text>
</comment>
<proteinExistence type="inferred from homology"/>
<evidence type="ECO:0000256" key="7">
    <source>
        <dbReference type="ARBA" id="ARBA00022794"/>
    </source>
</evidence>
<keyword evidence="9" id="KW-0206">Cytoskeleton</keyword>
<gene>
    <name evidence="11" type="ORF">P43SY_009179</name>
</gene>
<dbReference type="GO" id="GO:0097712">
    <property type="term" value="P:vesicle targeting, trans-Golgi to periciliary membrane compartment"/>
    <property type="evidence" value="ECO:0007669"/>
    <property type="project" value="TreeGrafter"/>
</dbReference>
<protein>
    <recommendedName>
        <fullName evidence="5">Centrosomal protein of 19 kDa</fullName>
    </recommendedName>
</protein>
<evidence type="ECO:0000256" key="8">
    <source>
        <dbReference type="ARBA" id="ARBA00023069"/>
    </source>
</evidence>
<evidence type="ECO:0000256" key="9">
    <source>
        <dbReference type="ARBA" id="ARBA00023212"/>
    </source>
</evidence>